<protein>
    <submittedName>
        <fullName evidence="2">Uncharacterized protein</fullName>
    </submittedName>
</protein>
<dbReference type="EMBL" id="CAJOBC010091467">
    <property type="protein sequence ID" value="CAF4401124.1"/>
    <property type="molecule type" value="Genomic_DNA"/>
</dbReference>
<dbReference type="OrthoDB" id="10062343at2759"/>
<dbReference type="Proteomes" id="UP000663829">
    <property type="component" value="Unassembled WGS sequence"/>
</dbReference>
<evidence type="ECO:0000313" key="3">
    <source>
        <dbReference type="EMBL" id="CAF4401124.1"/>
    </source>
</evidence>
<sequence length="389" mass="45093">MAKSAAEKMKKYREKIKKDKVKYEEQKKKARIRNNSAKAKLTAAELTRWRAKNNSCQQKCRANKIKRLTNNPAPSSFKTRQSFGKSLKKVTSALPKCDKKKKVIVQHLAQKFGIIPKPTHQRSSLEISDKLKKAIHSFYIRDDISYQLPGKRDTIVVKDELSNRTTHQKRILFNDLRENYEVFKEENKNVNLSRASFAKLRPAFVVPKAALAHRICVYVYHENINLLLKSLDKYVNGKVCSSLQIFTDSLVGNCNNQECMFAACPLCEDFFTEKVENNVTDGNAKINWFHWVNENGRAEKKAFSGSVDEAMKLLKSKTEQFLFHVYIKREQSKYFEKLKLEVTDEKVVCQADFAENFDMKEQDEIQPAHWNTKTLSIFTTYAWSKSHGL</sequence>
<proteinExistence type="predicted"/>
<keyword evidence="4" id="KW-1185">Reference proteome</keyword>
<dbReference type="PANTHER" id="PTHR46601:SF2">
    <property type="entry name" value="UBIQUITIN-LIKE PROTEASE FAMILY PROFILE DOMAIN-CONTAINING PROTEIN"/>
    <property type="match status" value="1"/>
</dbReference>
<dbReference type="AlphaFoldDB" id="A0A815W9Q8"/>
<name>A0A815W9Q8_9BILA</name>
<reference evidence="2" key="1">
    <citation type="submission" date="2021-02" db="EMBL/GenBank/DDBJ databases">
        <authorList>
            <person name="Nowell W R."/>
        </authorList>
    </citation>
    <scope>NUCLEOTIDE SEQUENCE</scope>
</reference>
<gene>
    <name evidence="2" type="ORF">GPM918_LOCUS38613</name>
    <name evidence="3" type="ORF">SRO942_LOCUS39454</name>
</gene>
<dbReference type="Proteomes" id="UP000681722">
    <property type="component" value="Unassembled WGS sequence"/>
</dbReference>
<evidence type="ECO:0000256" key="1">
    <source>
        <dbReference type="SAM" id="Coils"/>
    </source>
</evidence>
<evidence type="ECO:0000313" key="4">
    <source>
        <dbReference type="Proteomes" id="UP000663829"/>
    </source>
</evidence>
<keyword evidence="1" id="KW-0175">Coiled coil</keyword>
<dbReference type="EMBL" id="CAJNOQ010025828">
    <property type="protein sequence ID" value="CAF1540716.1"/>
    <property type="molecule type" value="Genomic_DNA"/>
</dbReference>
<evidence type="ECO:0000313" key="2">
    <source>
        <dbReference type="EMBL" id="CAF1540716.1"/>
    </source>
</evidence>
<organism evidence="2 4">
    <name type="scientific">Didymodactylos carnosus</name>
    <dbReference type="NCBI Taxonomy" id="1234261"/>
    <lineage>
        <taxon>Eukaryota</taxon>
        <taxon>Metazoa</taxon>
        <taxon>Spiralia</taxon>
        <taxon>Gnathifera</taxon>
        <taxon>Rotifera</taxon>
        <taxon>Eurotatoria</taxon>
        <taxon>Bdelloidea</taxon>
        <taxon>Philodinida</taxon>
        <taxon>Philodinidae</taxon>
        <taxon>Didymodactylos</taxon>
    </lineage>
</organism>
<dbReference type="PANTHER" id="PTHR46601">
    <property type="entry name" value="ULP_PROTEASE DOMAIN-CONTAINING PROTEIN"/>
    <property type="match status" value="1"/>
</dbReference>
<feature type="coiled-coil region" evidence="1">
    <location>
        <begin position="2"/>
        <end position="40"/>
    </location>
</feature>
<comment type="caution">
    <text evidence="2">The sequence shown here is derived from an EMBL/GenBank/DDBJ whole genome shotgun (WGS) entry which is preliminary data.</text>
</comment>
<feature type="non-terminal residue" evidence="2">
    <location>
        <position position="389"/>
    </location>
</feature>
<accession>A0A815W9Q8</accession>